<gene>
    <name evidence="1" type="ORF">MAR_033676</name>
</gene>
<evidence type="ECO:0000313" key="1">
    <source>
        <dbReference type="EMBL" id="WAR31134.1"/>
    </source>
</evidence>
<dbReference type="Proteomes" id="UP001164746">
    <property type="component" value="Chromosome 17"/>
</dbReference>
<organism evidence="1 2">
    <name type="scientific">Mya arenaria</name>
    <name type="common">Soft-shell clam</name>
    <dbReference type="NCBI Taxonomy" id="6604"/>
    <lineage>
        <taxon>Eukaryota</taxon>
        <taxon>Metazoa</taxon>
        <taxon>Spiralia</taxon>
        <taxon>Lophotrochozoa</taxon>
        <taxon>Mollusca</taxon>
        <taxon>Bivalvia</taxon>
        <taxon>Autobranchia</taxon>
        <taxon>Heteroconchia</taxon>
        <taxon>Euheterodonta</taxon>
        <taxon>Imparidentia</taxon>
        <taxon>Neoheterodontei</taxon>
        <taxon>Myida</taxon>
        <taxon>Myoidea</taxon>
        <taxon>Myidae</taxon>
        <taxon>Mya</taxon>
    </lineage>
</organism>
<sequence length="520" mass="58667">MANSPTDGIALSTATAEIRQKLASNKLVIVTGDSDSQYESVALAAIKGMPDFDEEFCVAISDPQEWGKMEEELVRVVVFKDPFGSEEFDRIECSKMVETFERLIEKSKTRKMPVSFTTVILTQKRILKNAFSAVIGQEHELFGVICEPCKTGSDSTSPIDVEDMSSVYLEGLQKIEAQDKTKYAFGELKKNGCLVITGKEPSDVTLFVVNLATREKGKNTVVLRCPSAIKDIEIRVIDILIIDFFAGQFVLEKEKAKRWIDEFDLLYALSQSRKLSIIISSTKSVFDALKRSLPQVQPLHRLLSGIVDVTKTHVLKLIKLESDAKRDLNVQAVQPAPKTFGVKDIEKVIDTTLMSLERKQTSSELSLHVCNRQVAAAPNTKPLQHCQAALKERASRMKRSRLQSAGDYDLYFKIPYGESLSPRRVVPNSRNRFHKCNTRYEAYQKGTIMALNNNSPWNQFLQENGQNKADPNTHAKIRHMYRPSTLKESHGHHQVPAAPNTNNSRQKRMTVLTRRWHAIV</sequence>
<accession>A0ABY7GCS0</accession>
<evidence type="ECO:0000313" key="2">
    <source>
        <dbReference type="Proteomes" id="UP001164746"/>
    </source>
</evidence>
<reference evidence="1" key="1">
    <citation type="submission" date="2022-11" db="EMBL/GenBank/DDBJ databases">
        <title>Centuries of genome instability and evolution in soft-shell clam transmissible cancer (bioRxiv).</title>
        <authorList>
            <person name="Hart S.F.M."/>
            <person name="Yonemitsu M.A."/>
            <person name="Giersch R.M."/>
            <person name="Beal B.F."/>
            <person name="Arriagada G."/>
            <person name="Davis B.W."/>
            <person name="Ostrander E.A."/>
            <person name="Goff S.P."/>
            <person name="Metzger M.J."/>
        </authorList>
    </citation>
    <scope>NUCLEOTIDE SEQUENCE</scope>
    <source>
        <strain evidence="1">MELC-2E11</strain>
        <tissue evidence="1">Siphon/mantle</tissue>
    </source>
</reference>
<proteinExistence type="predicted"/>
<dbReference type="EMBL" id="CP111028">
    <property type="protein sequence ID" value="WAR31134.1"/>
    <property type="molecule type" value="Genomic_DNA"/>
</dbReference>
<protein>
    <submittedName>
        <fullName evidence="1">Uncharacterized protein</fullName>
    </submittedName>
</protein>
<name>A0ABY7GCS0_MYAAR</name>
<keyword evidence="2" id="KW-1185">Reference proteome</keyword>